<proteinExistence type="predicted"/>
<accession>A0A179DCZ2</accession>
<organism evidence="2 3">
    <name type="scientific">Pedobacter psychrophilus</name>
    <dbReference type="NCBI Taxonomy" id="1826909"/>
    <lineage>
        <taxon>Bacteria</taxon>
        <taxon>Pseudomonadati</taxon>
        <taxon>Bacteroidota</taxon>
        <taxon>Sphingobacteriia</taxon>
        <taxon>Sphingobacteriales</taxon>
        <taxon>Sphingobacteriaceae</taxon>
        <taxon>Pedobacter</taxon>
    </lineage>
</organism>
<dbReference type="InterPro" id="IPR005625">
    <property type="entry name" value="PepSY-ass_TM"/>
</dbReference>
<reference evidence="2 3" key="2">
    <citation type="submission" date="2016-06" db="EMBL/GenBank/DDBJ databases">
        <title>Pedobacter psychrophilus sp. nov., isolated from Antarctic fragmentary rock.</title>
        <authorList>
            <person name="Svec P."/>
        </authorList>
    </citation>
    <scope>NUCLEOTIDE SEQUENCE [LARGE SCALE GENOMIC DNA]</scope>
    <source>
        <strain evidence="2 3">CCM 8644</strain>
    </source>
</reference>
<dbReference type="RefSeq" id="WP_068823066.1">
    <property type="nucleotide sequence ID" value="NZ_LWHJ01000029.1"/>
</dbReference>
<dbReference type="Proteomes" id="UP000078459">
    <property type="component" value="Unassembled WGS sequence"/>
</dbReference>
<name>A0A179DCZ2_9SPHI</name>
<evidence type="ECO:0000313" key="2">
    <source>
        <dbReference type="EMBL" id="OAQ38915.1"/>
    </source>
</evidence>
<keyword evidence="3" id="KW-1185">Reference proteome</keyword>
<dbReference type="PROSITE" id="PS51257">
    <property type="entry name" value="PROKAR_LIPOPROTEIN"/>
    <property type="match status" value="1"/>
</dbReference>
<keyword evidence="1" id="KW-1133">Transmembrane helix</keyword>
<dbReference type="Pfam" id="PF03929">
    <property type="entry name" value="PepSY_TM"/>
    <property type="match status" value="1"/>
</dbReference>
<keyword evidence="1" id="KW-0472">Membrane</keyword>
<gene>
    <name evidence="2" type="ORF">A5893_12820</name>
</gene>
<dbReference type="PANTHER" id="PTHR34219">
    <property type="entry name" value="IRON-REGULATED INNER MEMBRANE PROTEIN-RELATED"/>
    <property type="match status" value="1"/>
</dbReference>
<comment type="caution">
    <text evidence="2">The sequence shown here is derived from an EMBL/GenBank/DDBJ whole genome shotgun (WGS) entry which is preliminary data.</text>
</comment>
<dbReference type="STRING" id="1826909.A5893_12820"/>
<dbReference type="AlphaFoldDB" id="A0A179DCZ2"/>
<dbReference type="OrthoDB" id="111691at2"/>
<evidence type="ECO:0008006" key="4">
    <source>
        <dbReference type="Google" id="ProtNLM"/>
    </source>
</evidence>
<feature type="transmembrane region" description="Helical" evidence="1">
    <location>
        <begin position="151"/>
        <end position="172"/>
    </location>
</feature>
<feature type="transmembrane region" description="Helical" evidence="1">
    <location>
        <begin position="193"/>
        <end position="217"/>
    </location>
</feature>
<reference evidence="2 3" key="1">
    <citation type="submission" date="2016-04" db="EMBL/GenBank/DDBJ databases">
        <authorList>
            <person name="Evans L.H."/>
            <person name="Alamgir A."/>
            <person name="Owens N."/>
            <person name="Weber N.D."/>
            <person name="Virtaneva K."/>
            <person name="Barbian K."/>
            <person name="Babar A."/>
            <person name="Rosenke K."/>
        </authorList>
    </citation>
    <scope>NUCLEOTIDE SEQUENCE [LARGE SCALE GENOMIC DNA]</scope>
    <source>
        <strain evidence="2 3">CCM 8644</strain>
    </source>
</reference>
<sequence length="377" mass="43548">MKKIFRNIHLYLSLAAGIFIMIACLTGSIMVFEEEINHIFHSERYFVKVQKERLPLNTLVKNAELSKKGFEVSGIKAYQQSDRSTEISLSEINNGEPEKKEGRGKPSYTVYVNPYNGKILNIENKRESFFKKVEMIHRFLLSKKEGVGHYIMSYSASFFLFILITGIVLWWPKSNKVLKQRLKIKWDGNTKRLIHDLHVVVGFYTSVFLIIIVMTGLTMSFNWINNGIFTLTNSKKENPKPPKSNYLEGSSVIDFTGLENIIINNFQDFNFYSIRVPKEKDDVFSLNILENSQTENNFSTFYIDQYKGTVINNLAFADKSLGQKIRSYVKPIHTGEIYGLTTKIINFIICLLTLTFPITGVLMWLKRLKKKKLAVKI</sequence>
<keyword evidence="1" id="KW-0812">Transmembrane</keyword>
<dbReference type="EMBL" id="LWHJ01000029">
    <property type="protein sequence ID" value="OAQ38915.1"/>
    <property type="molecule type" value="Genomic_DNA"/>
</dbReference>
<feature type="transmembrane region" description="Helical" evidence="1">
    <location>
        <begin position="344"/>
        <end position="365"/>
    </location>
</feature>
<protein>
    <recommendedName>
        <fullName evidence="4">PepSY domain-containing protein</fullName>
    </recommendedName>
</protein>
<evidence type="ECO:0000256" key="1">
    <source>
        <dbReference type="SAM" id="Phobius"/>
    </source>
</evidence>
<feature type="transmembrane region" description="Helical" evidence="1">
    <location>
        <begin position="12"/>
        <end position="32"/>
    </location>
</feature>
<evidence type="ECO:0000313" key="3">
    <source>
        <dbReference type="Proteomes" id="UP000078459"/>
    </source>
</evidence>